<dbReference type="InterPro" id="IPR003439">
    <property type="entry name" value="ABC_transporter-like_ATP-bd"/>
</dbReference>
<evidence type="ECO:0000259" key="6">
    <source>
        <dbReference type="PROSITE" id="PS50893"/>
    </source>
</evidence>
<dbReference type="SUPFAM" id="SSF52540">
    <property type="entry name" value="P-loop containing nucleoside triphosphate hydrolases"/>
    <property type="match status" value="1"/>
</dbReference>
<evidence type="ECO:0000256" key="2">
    <source>
        <dbReference type="ARBA" id="ARBA00022448"/>
    </source>
</evidence>
<name>A0ABU8X1T7_9BURK</name>
<dbReference type="InterPro" id="IPR050166">
    <property type="entry name" value="ABC_transporter_ATP-bind"/>
</dbReference>
<dbReference type="GO" id="GO:0005524">
    <property type="term" value="F:ATP binding"/>
    <property type="evidence" value="ECO:0007669"/>
    <property type="project" value="UniProtKB-KW"/>
</dbReference>
<gene>
    <name evidence="7" type="ORF">WKW79_04185</name>
</gene>
<dbReference type="PANTHER" id="PTHR42788:SF13">
    <property type="entry name" value="ALIPHATIC SULFONATES IMPORT ATP-BINDING PROTEIN SSUB"/>
    <property type="match status" value="1"/>
</dbReference>
<keyword evidence="4" id="KW-0547">Nucleotide-binding</keyword>
<dbReference type="EMBL" id="JBBKZS010000002">
    <property type="protein sequence ID" value="MEJ8853752.1"/>
    <property type="molecule type" value="Genomic_DNA"/>
</dbReference>
<accession>A0ABU8X1T7</accession>
<sequence length="276" mass="30171">MTAIVIPLDPAERAAQSVAPVLIEGRGVRKTYRTRDGDVETLKPLDFQIRAGEFVSVIGPSGCGKSTLMKMVAGLLPISGGELKLSGKVVNGPQTDIGIVFQSALLLPWRTVIDNILLQAEIRGLPKVAARERADQLMAMAGLQGFENKYPWQLSGGMQQRVAILRALLHDPPVLLMDEPFGALDAMTREKMNVELQRIWMAAGKTVLLITHSIPEAIFLSDRVFVMSERPGRFAAVYDIDLPRPRGLDVMGSAKFAGYAKTLRAHFFAQGNLDAH</sequence>
<dbReference type="Gene3D" id="3.40.50.300">
    <property type="entry name" value="P-loop containing nucleotide triphosphate hydrolases"/>
    <property type="match status" value="1"/>
</dbReference>
<dbReference type="PROSITE" id="PS50893">
    <property type="entry name" value="ABC_TRANSPORTER_2"/>
    <property type="match status" value="1"/>
</dbReference>
<dbReference type="Proteomes" id="UP001367030">
    <property type="component" value="Unassembled WGS sequence"/>
</dbReference>
<proteinExistence type="inferred from homology"/>
<protein>
    <submittedName>
        <fullName evidence="7">ABC transporter ATP-binding protein</fullName>
    </submittedName>
</protein>
<evidence type="ECO:0000313" key="8">
    <source>
        <dbReference type="Proteomes" id="UP001367030"/>
    </source>
</evidence>
<dbReference type="InterPro" id="IPR003593">
    <property type="entry name" value="AAA+_ATPase"/>
</dbReference>
<dbReference type="SMART" id="SM00382">
    <property type="entry name" value="AAA"/>
    <property type="match status" value="1"/>
</dbReference>
<keyword evidence="2" id="KW-0813">Transport</keyword>
<comment type="similarity">
    <text evidence="1">Belongs to the ABC transporter superfamily.</text>
</comment>
<reference evidence="7 8" key="1">
    <citation type="submission" date="2024-03" db="EMBL/GenBank/DDBJ databases">
        <title>Novel species of the genus Variovorax.</title>
        <authorList>
            <person name="Liu Q."/>
            <person name="Xin Y.-H."/>
        </authorList>
    </citation>
    <scope>NUCLEOTIDE SEQUENCE [LARGE SCALE GENOMIC DNA]</scope>
    <source>
        <strain evidence="7 8">KACC 18901</strain>
    </source>
</reference>
<evidence type="ECO:0000256" key="5">
    <source>
        <dbReference type="ARBA" id="ARBA00022840"/>
    </source>
</evidence>
<feature type="domain" description="ABC transporter" evidence="6">
    <location>
        <begin position="23"/>
        <end position="254"/>
    </location>
</feature>
<evidence type="ECO:0000256" key="4">
    <source>
        <dbReference type="ARBA" id="ARBA00022741"/>
    </source>
</evidence>
<keyword evidence="5 7" id="KW-0067">ATP-binding</keyword>
<evidence type="ECO:0000313" key="7">
    <source>
        <dbReference type="EMBL" id="MEJ8853752.1"/>
    </source>
</evidence>
<evidence type="ECO:0000256" key="1">
    <source>
        <dbReference type="ARBA" id="ARBA00005417"/>
    </source>
</evidence>
<comment type="caution">
    <text evidence="7">The sequence shown here is derived from an EMBL/GenBank/DDBJ whole genome shotgun (WGS) entry which is preliminary data.</text>
</comment>
<dbReference type="CDD" id="cd03293">
    <property type="entry name" value="ABC_NrtD_SsuB_transporters"/>
    <property type="match status" value="1"/>
</dbReference>
<dbReference type="PANTHER" id="PTHR42788">
    <property type="entry name" value="TAURINE IMPORT ATP-BINDING PROTEIN-RELATED"/>
    <property type="match status" value="1"/>
</dbReference>
<keyword evidence="3" id="KW-0472">Membrane</keyword>
<dbReference type="PROSITE" id="PS00211">
    <property type="entry name" value="ABC_TRANSPORTER_1"/>
    <property type="match status" value="1"/>
</dbReference>
<organism evidence="7 8">
    <name type="scientific">Variovorax robiniae</name>
    <dbReference type="NCBI Taxonomy" id="1836199"/>
    <lineage>
        <taxon>Bacteria</taxon>
        <taxon>Pseudomonadati</taxon>
        <taxon>Pseudomonadota</taxon>
        <taxon>Betaproteobacteria</taxon>
        <taxon>Burkholderiales</taxon>
        <taxon>Comamonadaceae</taxon>
        <taxon>Variovorax</taxon>
    </lineage>
</organism>
<dbReference type="Pfam" id="PF00005">
    <property type="entry name" value="ABC_tran"/>
    <property type="match status" value="1"/>
</dbReference>
<keyword evidence="8" id="KW-1185">Reference proteome</keyword>
<dbReference type="InterPro" id="IPR017871">
    <property type="entry name" value="ABC_transporter-like_CS"/>
</dbReference>
<dbReference type="InterPro" id="IPR027417">
    <property type="entry name" value="P-loop_NTPase"/>
</dbReference>
<dbReference type="RefSeq" id="WP_340333862.1">
    <property type="nucleotide sequence ID" value="NZ_JBBKZS010000002.1"/>
</dbReference>
<keyword evidence="3" id="KW-1003">Cell membrane</keyword>
<evidence type="ECO:0000256" key="3">
    <source>
        <dbReference type="ARBA" id="ARBA00022475"/>
    </source>
</evidence>